<name>A0AAD6AIV0_9TELE</name>
<proteinExistence type="predicted"/>
<dbReference type="Proteomes" id="UP001219934">
    <property type="component" value="Unassembled WGS sequence"/>
</dbReference>
<sequence length="66" mass="6975">PPRTLICSQSDTQRNPAPDQTQNGRPVPNPALAFTSYHATGPGWGLNALQGIKRKTHGPPSTSVAN</sequence>
<dbReference type="EMBL" id="JAPTMU010000021">
    <property type="protein sequence ID" value="KAJ4925613.1"/>
    <property type="molecule type" value="Genomic_DNA"/>
</dbReference>
<reference evidence="2" key="1">
    <citation type="submission" date="2022-11" db="EMBL/GenBank/DDBJ databases">
        <title>Chromosome-level genome of Pogonophryne albipinna.</title>
        <authorList>
            <person name="Jo E."/>
        </authorList>
    </citation>
    <scope>NUCLEOTIDE SEQUENCE</scope>
    <source>
        <strain evidence="2">SGF0006</strain>
        <tissue evidence="2">Muscle</tissue>
    </source>
</reference>
<evidence type="ECO:0000313" key="2">
    <source>
        <dbReference type="EMBL" id="KAJ4925613.1"/>
    </source>
</evidence>
<dbReference type="AlphaFoldDB" id="A0AAD6AIV0"/>
<evidence type="ECO:0000256" key="1">
    <source>
        <dbReference type="SAM" id="MobiDB-lite"/>
    </source>
</evidence>
<feature type="non-terminal residue" evidence="2">
    <location>
        <position position="1"/>
    </location>
</feature>
<feature type="compositionally biased region" description="Polar residues" evidence="1">
    <location>
        <begin position="1"/>
        <end position="24"/>
    </location>
</feature>
<comment type="caution">
    <text evidence="2">The sequence shown here is derived from an EMBL/GenBank/DDBJ whole genome shotgun (WGS) entry which is preliminary data.</text>
</comment>
<evidence type="ECO:0000313" key="3">
    <source>
        <dbReference type="Proteomes" id="UP001219934"/>
    </source>
</evidence>
<gene>
    <name evidence="2" type="ORF">JOQ06_018339</name>
</gene>
<feature type="region of interest" description="Disordered" evidence="1">
    <location>
        <begin position="1"/>
        <end position="29"/>
    </location>
</feature>
<feature type="non-terminal residue" evidence="2">
    <location>
        <position position="66"/>
    </location>
</feature>
<protein>
    <submittedName>
        <fullName evidence="2">Uncharacterized protein</fullName>
    </submittedName>
</protein>
<organism evidence="2 3">
    <name type="scientific">Pogonophryne albipinna</name>
    <dbReference type="NCBI Taxonomy" id="1090488"/>
    <lineage>
        <taxon>Eukaryota</taxon>
        <taxon>Metazoa</taxon>
        <taxon>Chordata</taxon>
        <taxon>Craniata</taxon>
        <taxon>Vertebrata</taxon>
        <taxon>Euteleostomi</taxon>
        <taxon>Actinopterygii</taxon>
        <taxon>Neopterygii</taxon>
        <taxon>Teleostei</taxon>
        <taxon>Neoteleostei</taxon>
        <taxon>Acanthomorphata</taxon>
        <taxon>Eupercaria</taxon>
        <taxon>Perciformes</taxon>
        <taxon>Notothenioidei</taxon>
        <taxon>Pogonophryne</taxon>
    </lineage>
</organism>
<accession>A0AAD6AIV0</accession>
<keyword evidence="3" id="KW-1185">Reference proteome</keyword>